<dbReference type="InterPro" id="IPR036388">
    <property type="entry name" value="WH-like_DNA-bd_sf"/>
</dbReference>
<sequence length="279" mass="30073">MTTTQGPSQREEAHALICRLLPERLQRLHRASGLPVVFGGAIRWDGTGARLVISRLVGAQGDGLDGLVIEPGRGLGGRVIKEGTEARVDLYADNDEITHDFDSVIVDQERLTSLVAVPVMVQGLVQGVLYGGNRDNEPVSMRAIRSAHTVARGLQRDVEKSLRGEPAPAGPNPRAALADLARLIAETPDPAMRMRLNRIHADLGGSLPPQRPDFAELTPREIDVLRIVGFGATNVEVAAELGLSPETVKAYLRSTMRKLGASNRTIAARTAVQWGLLDK</sequence>
<evidence type="ECO:0000256" key="3">
    <source>
        <dbReference type="ARBA" id="ARBA00023163"/>
    </source>
</evidence>
<dbReference type="CDD" id="cd06170">
    <property type="entry name" value="LuxR_C_like"/>
    <property type="match status" value="1"/>
</dbReference>
<evidence type="ECO:0000256" key="2">
    <source>
        <dbReference type="ARBA" id="ARBA00023125"/>
    </source>
</evidence>
<dbReference type="Gene3D" id="3.30.450.40">
    <property type="match status" value="1"/>
</dbReference>
<dbReference type="Proteomes" id="UP001596098">
    <property type="component" value="Unassembled WGS sequence"/>
</dbReference>
<dbReference type="SUPFAM" id="SSF55781">
    <property type="entry name" value="GAF domain-like"/>
    <property type="match status" value="1"/>
</dbReference>
<evidence type="ECO:0000313" key="6">
    <source>
        <dbReference type="Proteomes" id="UP001596098"/>
    </source>
</evidence>
<comment type="caution">
    <text evidence="5">The sequence shown here is derived from an EMBL/GenBank/DDBJ whole genome shotgun (WGS) entry which is preliminary data.</text>
</comment>
<dbReference type="SMART" id="SM00421">
    <property type="entry name" value="HTH_LUXR"/>
    <property type="match status" value="1"/>
</dbReference>
<dbReference type="PRINTS" id="PR00038">
    <property type="entry name" value="HTHLUXR"/>
</dbReference>
<name>A0ABW1QY13_9ACTN</name>
<evidence type="ECO:0000313" key="5">
    <source>
        <dbReference type="EMBL" id="MFC6153943.1"/>
    </source>
</evidence>
<dbReference type="Gene3D" id="1.10.10.10">
    <property type="entry name" value="Winged helix-like DNA-binding domain superfamily/Winged helix DNA-binding domain"/>
    <property type="match status" value="1"/>
</dbReference>
<keyword evidence="2" id="KW-0238">DNA-binding</keyword>
<dbReference type="RefSeq" id="WP_164878660.1">
    <property type="nucleotide sequence ID" value="NZ_CP034929.1"/>
</dbReference>
<dbReference type="PROSITE" id="PS00622">
    <property type="entry name" value="HTH_LUXR_1"/>
    <property type="match status" value="1"/>
</dbReference>
<accession>A0ABW1QY13</accession>
<reference evidence="6" key="1">
    <citation type="journal article" date="2019" name="Int. J. Syst. Evol. Microbiol.">
        <title>The Global Catalogue of Microorganisms (GCM) 10K type strain sequencing project: providing services to taxonomists for standard genome sequencing and annotation.</title>
        <authorList>
            <consortium name="The Broad Institute Genomics Platform"/>
            <consortium name="The Broad Institute Genome Sequencing Center for Infectious Disease"/>
            <person name="Wu L."/>
            <person name="Ma J."/>
        </authorList>
    </citation>
    <scope>NUCLEOTIDE SEQUENCE [LARGE SCALE GENOMIC DNA]</scope>
    <source>
        <strain evidence="6">DFY28</strain>
    </source>
</reference>
<keyword evidence="1" id="KW-0805">Transcription regulation</keyword>
<proteinExistence type="predicted"/>
<dbReference type="PANTHER" id="PTHR44688">
    <property type="entry name" value="DNA-BINDING TRANSCRIPTIONAL ACTIVATOR DEVR_DOSR"/>
    <property type="match status" value="1"/>
</dbReference>
<evidence type="ECO:0000259" key="4">
    <source>
        <dbReference type="PROSITE" id="PS50043"/>
    </source>
</evidence>
<dbReference type="SUPFAM" id="SSF46894">
    <property type="entry name" value="C-terminal effector domain of the bipartite response regulators"/>
    <property type="match status" value="1"/>
</dbReference>
<organism evidence="5 6">
    <name type="scientific">Nocardioides yefusunii</name>
    <dbReference type="NCBI Taxonomy" id="2500546"/>
    <lineage>
        <taxon>Bacteria</taxon>
        <taxon>Bacillati</taxon>
        <taxon>Actinomycetota</taxon>
        <taxon>Actinomycetes</taxon>
        <taxon>Propionibacteriales</taxon>
        <taxon>Nocardioidaceae</taxon>
        <taxon>Nocardioides</taxon>
    </lineage>
</organism>
<dbReference type="PANTHER" id="PTHR44688:SF16">
    <property type="entry name" value="DNA-BINDING TRANSCRIPTIONAL ACTIVATOR DEVR_DOSR"/>
    <property type="match status" value="1"/>
</dbReference>
<dbReference type="InterPro" id="IPR029016">
    <property type="entry name" value="GAF-like_dom_sf"/>
</dbReference>
<dbReference type="PROSITE" id="PS50043">
    <property type="entry name" value="HTH_LUXR_2"/>
    <property type="match status" value="1"/>
</dbReference>
<protein>
    <submittedName>
        <fullName evidence="5">LuxR C-terminal-related transcriptional regulator</fullName>
    </submittedName>
</protein>
<dbReference type="InterPro" id="IPR000792">
    <property type="entry name" value="Tscrpt_reg_LuxR_C"/>
</dbReference>
<dbReference type="Pfam" id="PF00196">
    <property type="entry name" value="GerE"/>
    <property type="match status" value="1"/>
</dbReference>
<keyword evidence="6" id="KW-1185">Reference proteome</keyword>
<dbReference type="EMBL" id="JBHSQI010000005">
    <property type="protein sequence ID" value="MFC6153943.1"/>
    <property type="molecule type" value="Genomic_DNA"/>
</dbReference>
<dbReference type="InterPro" id="IPR016032">
    <property type="entry name" value="Sig_transdc_resp-reg_C-effctor"/>
</dbReference>
<gene>
    <name evidence="5" type="ORF">ACFPWU_09770</name>
</gene>
<evidence type="ECO:0000256" key="1">
    <source>
        <dbReference type="ARBA" id="ARBA00023015"/>
    </source>
</evidence>
<feature type="domain" description="HTH luxR-type" evidence="4">
    <location>
        <begin position="210"/>
        <end position="275"/>
    </location>
</feature>
<keyword evidence="3" id="KW-0804">Transcription</keyword>